<dbReference type="CDD" id="cd00067">
    <property type="entry name" value="GAL4"/>
    <property type="match status" value="1"/>
</dbReference>
<dbReference type="Proteomes" id="UP000053599">
    <property type="component" value="Unassembled WGS sequence"/>
</dbReference>
<dbReference type="PROSITE" id="PS00463">
    <property type="entry name" value="ZN2_CY6_FUNGAL_1"/>
    <property type="match status" value="1"/>
</dbReference>
<dbReference type="EMBL" id="KN846951">
    <property type="protein sequence ID" value="KIV85829.1"/>
    <property type="molecule type" value="Genomic_DNA"/>
</dbReference>
<dbReference type="AlphaFoldDB" id="A0A0D1YW92"/>
<keyword evidence="4" id="KW-0539">Nucleus</keyword>
<evidence type="ECO:0000256" key="3">
    <source>
        <dbReference type="ARBA" id="ARBA00023163"/>
    </source>
</evidence>
<keyword evidence="2" id="KW-0238">DNA-binding</keyword>
<evidence type="ECO:0000256" key="2">
    <source>
        <dbReference type="ARBA" id="ARBA00023125"/>
    </source>
</evidence>
<dbReference type="PANTHER" id="PTHR38791:SF5">
    <property type="entry name" value="TRANSCRIPTION FACTOR DBAG-RELATED"/>
    <property type="match status" value="1"/>
</dbReference>
<keyword evidence="1" id="KW-0805">Transcription regulation</keyword>
<dbReference type="GO" id="GO:0008270">
    <property type="term" value="F:zinc ion binding"/>
    <property type="evidence" value="ECO:0007669"/>
    <property type="project" value="InterPro"/>
</dbReference>
<dbReference type="GO" id="GO:0003677">
    <property type="term" value="F:DNA binding"/>
    <property type="evidence" value="ECO:0007669"/>
    <property type="project" value="UniProtKB-KW"/>
</dbReference>
<dbReference type="Pfam" id="PF00172">
    <property type="entry name" value="Zn_clus"/>
    <property type="match status" value="1"/>
</dbReference>
<evidence type="ECO:0000256" key="5">
    <source>
        <dbReference type="SAM" id="MobiDB-lite"/>
    </source>
</evidence>
<name>A0A0D1YW92_9EURO</name>
<dbReference type="InterPro" id="IPR036864">
    <property type="entry name" value="Zn2-C6_fun-type_DNA-bd_sf"/>
</dbReference>
<dbReference type="PROSITE" id="PS50048">
    <property type="entry name" value="ZN2_CY6_FUNGAL_2"/>
    <property type="match status" value="1"/>
</dbReference>
<feature type="domain" description="Zn(2)-C6 fungal-type" evidence="6">
    <location>
        <begin position="9"/>
        <end position="37"/>
    </location>
</feature>
<dbReference type="SMART" id="SM00066">
    <property type="entry name" value="GAL4"/>
    <property type="match status" value="1"/>
</dbReference>
<reference evidence="7 8" key="1">
    <citation type="submission" date="2015-01" db="EMBL/GenBank/DDBJ databases">
        <title>The Genome Sequence of Exophiala sideris CBS121828.</title>
        <authorList>
            <consortium name="The Broad Institute Genomics Platform"/>
            <person name="Cuomo C."/>
            <person name="de Hoog S."/>
            <person name="Gorbushina A."/>
            <person name="Stielow B."/>
            <person name="Teixiera M."/>
            <person name="Abouelleil A."/>
            <person name="Chapman S.B."/>
            <person name="Priest M."/>
            <person name="Young S.K."/>
            <person name="Wortman J."/>
            <person name="Nusbaum C."/>
            <person name="Birren B."/>
        </authorList>
    </citation>
    <scope>NUCLEOTIDE SEQUENCE [LARGE SCALE GENOMIC DNA]</scope>
    <source>
        <strain evidence="7 8">CBS 121828</strain>
    </source>
</reference>
<dbReference type="InterPro" id="IPR001138">
    <property type="entry name" value="Zn2Cys6_DnaBD"/>
</dbReference>
<dbReference type="InterPro" id="IPR053175">
    <property type="entry name" value="DHMBA_Reg_Transcription_Factor"/>
</dbReference>
<dbReference type="GO" id="GO:0000981">
    <property type="term" value="F:DNA-binding transcription factor activity, RNA polymerase II-specific"/>
    <property type="evidence" value="ECO:0007669"/>
    <property type="project" value="InterPro"/>
</dbReference>
<evidence type="ECO:0000256" key="1">
    <source>
        <dbReference type="ARBA" id="ARBA00023015"/>
    </source>
</evidence>
<dbReference type="STRING" id="1016849.A0A0D1YW92"/>
<sequence>MVYRGPSSGCRACRTRRVKCDQTKPACSNCTRRRQTCPGYGDIFDGAHRNQNQVVARRAEKQNALRSTTVSSVSPSSDNEFPISNPATPDPTTIHSKRSNNAPLHWIIYSADPEVPAEKRDEVHRQERVGSKIALIRPTSHQLGLSIPPTLKQDPEAASICFFFRHYSGVMRHDSEVHNGFATLWQPLYQHSSLNSPLRAATTAFTFNITMMWCFQGCDTRPARNLLTNAISATRRAIANPSSDEMDELLMTVLIFDLYDSLIQHYVPKTVTTGKHKAGALALVQLRGSANYDTILSRSLTHATRHSLLSRALATRTSLPPGAVEIFDDPFTPESKVAQLDLITLGVADLQSRLWDLRRGKCSPKTSQERRRIHEEIIAEAISIDDVLIKWKQALPEPGWVPYQVHRDEVAPSIRAAGFYGEYCDVWGDMVYAEMTNLYHQHRLVNLQIIRQALADEPDLLYLSEYQGTLSTTNTTIQAIVDAVCQAVPFHLGDTVTPRNPVYCDEIQFPTKTLQDPETGETILIPSPTSDHKPRAAAAGGWTVFPFLVEVYRMAGPEDDAVPIVLREGQLEWVEAQIKRLQTIFLYCDPVWFKRLPPPSSSMKLSANMEIGHQMRLTHAVP</sequence>
<evidence type="ECO:0000256" key="4">
    <source>
        <dbReference type="ARBA" id="ARBA00023242"/>
    </source>
</evidence>
<dbReference type="OrthoDB" id="2991872at2759"/>
<accession>A0A0D1YW92</accession>
<dbReference type="Gene3D" id="4.10.240.10">
    <property type="entry name" value="Zn(2)-C6 fungal-type DNA-binding domain"/>
    <property type="match status" value="1"/>
</dbReference>
<evidence type="ECO:0000313" key="7">
    <source>
        <dbReference type="EMBL" id="KIV85829.1"/>
    </source>
</evidence>
<gene>
    <name evidence="7" type="ORF">PV11_01485</name>
</gene>
<evidence type="ECO:0000259" key="6">
    <source>
        <dbReference type="PROSITE" id="PS50048"/>
    </source>
</evidence>
<evidence type="ECO:0000313" key="8">
    <source>
        <dbReference type="Proteomes" id="UP000053599"/>
    </source>
</evidence>
<proteinExistence type="predicted"/>
<feature type="compositionally biased region" description="Low complexity" evidence="5">
    <location>
        <begin position="67"/>
        <end position="77"/>
    </location>
</feature>
<dbReference type="PANTHER" id="PTHR38791">
    <property type="entry name" value="ZN(II)2CYS6 TRANSCRIPTION FACTOR (EUROFUNG)-RELATED-RELATED"/>
    <property type="match status" value="1"/>
</dbReference>
<keyword evidence="3" id="KW-0804">Transcription</keyword>
<dbReference type="SUPFAM" id="SSF57701">
    <property type="entry name" value="Zn2/Cys6 DNA-binding domain"/>
    <property type="match status" value="1"/>
</dbReference>
<organism evidence="7 8">
    <name type="scientific">Exophiala sideris</name>
    <dbReference type="NCBI Taxonomy" id="1016849"/>
    <lineage>
        <taxon>Eukaryota</taxon>
        <taxon>Fungi</taxon>
        <taxon>Dikarya</taxon>
        <taxon>Ascomycota</taxon>
        <taxon>Pezizomycotina</taxon>
        <taxon>Eurotiomycetes</taxon>
        <taxon>Chaetothyriomycetidae</taxon>
        <taxon>Chaetothyriales</taxon>
        <taxon>Herpotrichiellaceae</taxon>
        <taxon>Exophiala</taxon>
    </lineage>
</organism>
<feature type="region of interest" description="Disordered" evidence="5">
    <location>
        <begin position="60"/>
        <end position="92"/>
    </location>
</feature>
<dbReference type="HOGENOM" id="CLU_013866_3_0_1"/>
<protein>
    <recommendedName>
        <fullName evidence="6">Zn(2)-C6 fungal-type domain-containing protein</fullName>
    </recommendedName>
</protein>